<evidence type="ECO:0000256" key="4">
    <source>
        <dbReference type="ARBA" id="ARBA00022475"/>
    </source>
</evidence>
<feature type="domain" description="ABC transporter" evidence="10">
    <location>
        <begin position="19"/>
        <end position="254"/>
    </location>
</feature>
<gene>
    <name evidence="11" type="ORF">CU103_29185</name>
</gene>
<evidence type="ECO:0000256" key="1">
    <source>
        <dbReference type="ARBA" id="ARBA00004417"/>
    </source>
</evidence>
<dbReference type="InterPro" id="IPR017871">
    <property type="entry name" value="ABC_transporter-like_CS"/>
</dbReference>
<comment type="subcellular location">
    <subcellularLocation>
        <location evidence="1">Cell inner membrane</location>
        <topology evidence="1">Peripheral membrane protein</topology>
    </subcellularLocation>
</comment>
<dbReference type="RefSeq" id="WP_106667543.1">
    <property type="nucleotide sequence ID" value="NZ_PGGM01000021.1"/>
</dbReference>
<evidence type="ECO:0000256" key="2">
    <source>
        <dbReference type="ARBA" id="ARBA00005417"/>
    </source>
</evidence>
<keyword evidence="7 11" id="KW-0067">ATP-binding</keyword>
<evidence type="ECO:0000256" key="8">
    <source>
        <dbReference type="ARBA" id="ARBA00022967"/>
    </source>
</evidence>
<organism evidence="11 12">
    <name type="scientific">Phyllobacterium sophorae</name>
    <dbReference type="NCBI Taxonomy" id="1520277"/>
    <lineage>
        <taxon>Bacteria</taxon>
        <taxon>Pseudomonadati</taxon>
        <taxon>Pseudomonadota</taxon>
        <taxon>Alphaproteobacteria</taxon>
        <taxon>Hyphomicrobiales</taxon>
        <taxon>Phyllobacteriaceae</taxon>
        <taxon>Phyllobacterium</taxon>
    </lineage>
</organism>
<keyword evidence="5" id="KW-0997">Cell inner membrane</keyword>
<dbReference type="SUPFAM" id="SSF52540">
    <property type="entry name" value="P-loop containing nucleoside triphosphate hydrolases"/>
    <property type="match status" value="2"/>
</dbReference>
<evidence type="ECO:0000256" key="7">
    <source>
        <dbReference type="ARBA" id="ARBA00022840"/>
    </source>
</evidence>
<dbReference type="Gene3D" id="3.40.50.300">
    <property type="entry name" value="P-loop containing nucleotide triphosphate hydrolases"/>
    <property type="match status" value="2"/>
</dbReference>
<keyword evidence="8" id="KW-1278">Translocase</keyword>
<feature type="domain" description="ABC transporter" evidence="10">
    <location>
        <begin position="292"/>
        <end position="534"/>
    </location>
</feature>
<dbReference type="GO" id="GO:0015833">
    <property type="term" value="P:peptide transport"/>
    <property type="evidence" value="ECO:0007669"/>
    <property type="project" value="InterPro"/>
</dbReference>
<sequence length="555" mass="60290">MIEANQSSGVVPLQPLLSIKGLGVGFSTGTATSTLSSISFDLMPGEILGIVGESGSGKSVTCRAITGLLPNFARVRGEMIFDGQSRSLSSPRMLAPLRGADMAMIFQDPMSALDPLMTVRRHLRLRTKEDPAIYLRQAGIDEPNTLLDTYAHQLSGGQCQRVAIACALSRNPRLLIADEPTTALDVTVQAGILRRLKALSAERNMAIIFVTHDLAVVYQLCDRVLVMHQGQVVESGDVKTVLTAPKAPYTQDLIRAIPRPAVRGERLVTVPGELGQYSFPAPPAIAGGHQLLEFQAVKVQYKRPDGSNVDAVKDVSLTLKRGEILGLVGESGSGKSTLAKTAVGLARPISGNVMLDGERLDWNAPRMQWRRDIQYIFQDPRGALDPSARILSQVRMPLDVHRLGEASERDARARALMRATRLEDALFSRKPASLSGGQRQRATIARALTLQPKVLICDESVSALDVSIQARVLDLLMDLREKLGIAILFISHDLSVIDHLCDRVAVMRQGELVEEGETEALFRQPVADYTQDLIAAIPRLPSFAGVQIARIEAMA</sequence>
<name>A0A2P7AQI4_9HYPH</name>
<dbReference type="InterPro" id="IPR003439">
    <property type="entry name" value="ABC_transporter-like_ATP-bd"/>
</dbReference>
<dbReference type="EMBL" id="PGGM01000021">
    <property type="protein sequence ID" value="PSH56482.1"/>
    <property type="molecule type" value="Genomic_DNA"/>
</dbReference>
<dbReference type="PROSITE" id="PS50893">
    <property type="entry name" value="ABC_TRANSPORTER_2"/>
    <property type="match status" value="2"/>
</dbReference>
<evidence type="ECO:0000259" key="10">
    <source>
        <dbReference type="PROSITE" id="PS50893"/>
    </source>
</evidence>
<comment type="similarity">
    <text evidence="2">Belongs to the ABC transporter superfamily.</text>
</comment>
<dbReference type="SMART" id="SM00382">
    <property type="entry name" value="AAA"/>
    <property type="match status" value="2"/>
</dbReference>
<evidence type="ECO:0000256" key="6">
    <source>
        <dbReference type="ARBA" id="ARBA00022741"/>
    </source>
</evidence>
<dbReference type="Pfam" id="PF00005">
    <property type="entry name" value="ABC_tran"/>
    <property type="match status" value="2"/>
</dbReference>
<keyword evidence="12" id="KW-1185">Reference proteome</keyword>
<evidence type="ECO:0000313" key="11">
    <source>
        <dbReference type="EMBL" id="PSH56482.1"/>
    </source>
</evidence>
<keyword evidence="6" id="KW-0547">Nucleotide-binding</keyword>
<evidence type="ECO:0000256" key="5">
    <source>
        <dbReference type="ARBA" id="ARBA00022519"/>
    </source>
</evidence>
<comment type="caution">
    <text evidence="11">The sequence shown here is derived from an EMBL/GenBank/DDBJ whole genome shotgun (WGS) entry which is preliminary data.</text>
</comment>
<dbReference type="InterPro" id="IPR050388">
    <property type="entry name" value="ABC_Ni/Peptide_Import"/>
</dbReference>
<dbReference type="PROSITE" id="PS00211">
    <property type="entry name" value="ABC_TRANSPORTER_1"/>
    <property type="match status" value="2"/>
</dbReference>
<evidence type="ECO:0000256" key="9">
    <source>
        <dbReference type="ARBA" id="ARBA00023136"/>
    </source>
</evidence>
<dbReference type="GO" id="GO:0005886">
    <property type="term" value="C:plasma membrane"/>
    <property type="evidence" value="ECO:0007669"/>
    <property type="project" value="UniProtKB-SubCell"/>
</dbReference>
<dbReference type="OrthoDB" id="9802264at2"/>
<dbReference type="PANTHER" id="PTHR43297">
    <property type="entry name" value="OLIGOPEPTIDE TRANSPORT ATP-BINDING PROTEIN APPD"/>
    <property type="match status" value="1"/>
</dbReference>
<keyword evidence="4" id="KW-1003">Cell membrane</keyword>
<dbReference type="NCBIfam" id="NF007739">
    <property type="entry name" value="PRK10419.1"/>
    <property type="match status" value="2"/>
</dbReference>
<dbReference type="Pfam" id="PF08352">
    <property type="entry name" value="oligo_HPY"/>
    <property type="match status" value="2"/>
</dbReference>
<reference evidence="12" key="1">
    <citation type="submission" date="2017-11" db="EMBL/GenBank/DDBJ databases">
        <authorList>
            <person name="Kuznetsova I."/>
            <person name="Sazanova A."/>
            <person name="Chirak E."/>
            <person name="Safronova V."/>
            <person name="Willems A."/>
        </authorList>
    </citation>
    <scope>NUCLEOTIDE SEQUENCE [LARGE SCALE GENOMIC DNA]</scope>
    <source>
        <strain evidence="12">CCBAU 03422</strain>
    </source>
</reference>
<keyword evidence="9" id="KW-0472">Membrane</keyword>
<proteinExistence type="inferred from homology"/>
<dbReference type="GO" id="GO:0005524">
    <property type="term" value="F:ATP binding"/>
    <property type="evidence" value="ECO:0007669"/>
    <property type="project" value="UniProtKB-KW"/>
</dbReference>
<keyword evidence="3" id="KW-0813">Transport</keyword>
<evidence type="ECO:0000256" key="3">
    <source>
        <dbReference type="ARBA" id="ARBA00022448"/>
    </source>
</evidence>
<protein>
    <submittedName>
        <fullName evidence="11">Glutathione ABC transporter ATP-binding protein</fullName>
    </submittedName>
</protein>
<dbReference type="PANTHER" id="PTHR43297:SF14">
    <property type="entry name" value="ATPASE AAA-TYPE CORE DOMAIN-CONTAINING PROTEIN"/>
    <property type="match status" value="1"/>
</dbReference>
<dbReference type="GO" id="GO:0016887">
    <property type="term" value="F:ATP hydrolysis activity"/>
    <property type="evidence" value="ECO:0007669"/>
    <property type="project" value="InterPro"/>
</dbReference>
<dbReference type="CDD" id="cd03257">
    <property type="entry name" value="ABC_NikE_OppD_transporters"/>
    <property type="match status" value="2"/>
</dbReference>
<dbReference type="InterPro" id="IPR003593">
    <property type="entry name" value="AAA+_ATPase"/>
</dbReference>
<dbReference type="AlphaFoldDB" id="A0A2P7AQI4"/>
<dbReference type="Proteomes" id="UP000241764">
    <property type="component" value="Unassembled WGS sequence"/>
</dbReference>
<dbReference type="InterPro" id="IPR027417">
    <property type="entry name" value="P-loop_NTPase"/>
</dbReference>
<dbReference type="InterPro" id="IPR013563">
    <property type="entry name" value="Oligopep_ABC_C"/>
</dbReference>
<accession>A0A2P7AQI4</accession>
<evidence type="ECO:0000313" key="12">
    <source>
        <dbReference type="Proteomes" id="UP000241764"/>
    </source>
</evidence>